<sequence>MALVPSFSADIAKLDGYTIIDGGWLNHNWVQLGKQLADATAGMSWSSFITLVILLAMEGFTYLRGKRRGPGSLLVTDATCISEYVAGSM</sequence>
<evidence type="ECO:0000313" key="6">
    <source>
        <dbReference type="EMBL" id="KAH0555822.1"/>
    </source>
</evidence>
<evidence type="ECO:0000256" key="1">
    <source>
        <dbReference type="ARBA" id="ARBA00004141"/>
    </source>
</evidence>
<dbReference type="AlphaFoldDB" id="A0A9P8IK93"/>
<reference evidence="6" key="1">
    <citation type="submission" date="2021-03" db="EMBL/GenBank/DDBJ databases">
        <title>Comparative genomics and phylogenomic investigation of the class Geoglossomycetes provide insights into ecological specialization and systematics.</title>
        <authorList>
            <person name="Melie T."/>
            <person name="Pirro S."/>
            <person name="Miller A.N."/>
            <person name="Quandt A."/>
        </authorList>
    </citation>
    <scope>NUCLEOTIDE SEQUENCE</scope>
    <source>
        <strain evidence="6">CAQ_001_2017</strain>
    </source>
</reference>
<dbReference type="EMBL" id="JAGHQM010001340">
    <property type="protein sequence ID" value="KAH0555822.1"/>
    <property type="molecule type" value="Genomic_DNA"/>
</dbReference>
<comment type="caution">
    <text evidence="6">The sequence shown here is derived from an EMBL/GenBank/DDBJ whole genome shotgun (WGS) entry which is preliminary data.</text>
</comment>
<keyword evidence="4 5" id="KW-0472">Membrane</keyword>
<keyword evidence="3 5" id="KW-1133">Transmembrane helix</keyword>
<keyword evidence="7" id="KW-1185">Reference proteome</keyword>
<dbReference type="InterPro" id="IPR029020">
    <property type="entry name" value="Ammonium/urea_transptr"/>
</dbReference>
<name>A0A9P8IK93_9PEZI</name>
<evidence type="ECO:0000256" key="4">
    <source>
        <dbReference type="ARBA" id="ARBA00023136"/>
    </source>
</evidence>
<evidence type="ECO:0000256" key="3">
    <source>
        <dbReference type="ARBA" id="ARBA00022989"/>
    </source>
</evidence>
<feature type="transmembrane region" description="Helical" evidence="5">
    <location>
        <begin position="43"/>
        <end position="63"/>
    </location>
</feature>
<dbReference type="Proteomes" id="UP000750711">
    <property type="component" value="Unassembled WGS sequence"/>
</dbReference>
<protein>
    <submittedName>
        <fullName evidence="6">Uncharacterized protein</fullName>
    </submittedName>
</protein>
<evidence type="ECO:0000313" key="7">
    <source>
        <dbReference type="Proteomes" id="UP000750711"/>
    </source>
</evidence>
<organism evidence="6 7">
    <name type="scientific">Trichoglossum hirsutum</name>
    <dbReference type="NCBI Taxonomy" id="265104"/>
    <lineage>
        <taxon>Eukaryota</taxon>
        <taxon>Fungi</taxon>
        <taxon>Dikarya</taxon>
        <taxon>Ascomycota</taxon>
        <taxon>Pezizomycotina</taxon>
        <taxon>Geoglossomycetes</taxon>
        <taxon>Geoglossales</taxon>
        <taxon>Geoglossaceae</taxon>
        <taxon>Trichoglossum</taxon>
    </lineage>
</organism>
<proteinExistence type="predicted"/>
<dbReference type="Gene3D" id="1.10.3430.10">
    <property type="entry name" value="Ammonium transporter AmtB like domains"/>
    <property type="match status" value="1"/>
</dbReference>
<keyword evidence="2 5" id="KW-0812">Transmembrane</keyword>
<dbReference type="SUPFAM" id="SSF111352">
    <property type="entry name" value="Ammonium transporter"/>
    <property type="match status" value="1"/>
</dbReference>
<evidence type="ECO:0000256" key="2">
    <source>
        <dbReference type="ARBA" id="ARBA00022692"/>
    </source>
</evidence>
<accession>A0A9P8IK93</accession>
<comment type="subcellular location">
    <subcellularLocation>
        <location evidence="1">Membrane</location>
        <topology evidence="1">Multi-pass membrane protein</topology>
    </subcellularLocation>
</comment>
<evidence type="ECO:0000256" key="5">
    <source>
        <dbReference type="SAM" id="Phobius"/>
    </source>
</evidence>
<gene>
    <name evidence="6" type="ORF">GP486_006232</name>
</gene>
<dbReference type="GO" id="GO:0016020">
    <property type="term" value="C:membrane"/>
    <property type="evidence" value="ECO:0007669"/>
    <property type="project" value="UniProtKB-SubCell"/>
</dbReference>